<dbReference type="EMBL" id="KV407455">
    <property type="protein sequence ID" value="KZF25240.1"/>
    <property type="molecule type" value="Genomic_DNA"/>
</dbReference>
<dbReference type="PROSITE" id="PS50086">
    <property type="entry name" value="TBC_RABGAP"/>
    <property type="match status" value="1"/>
</dbReference>
<dbReference type="InterPro" id="IPR050302">
    <property type="entry name" value="Rab_GAP_TBC_domain"/>
</dbReference>
<dbReference type="SUPFAM" id="SSF47923">
    <property type="entry name" value="Ypt/Rab-GAP domain of gyp1p"/>
    <property type="match status" value="2"/>
</dbReference>
<dbReference type="Gene3D" id="1.10.472.80">
    <property type="entry name" value="Ypt/Rab-GAP domain of gyp1p, domain 3"/>
    <property type="match status" value="1"/>
</dbReference>
<evidence type="ECO:0000259" key="2">
    <source>
        <dbReference type="PROSITE" id="PS50086"/>
    </source>
</evidence>
<dbReference type="Pfam" id="PF00566">
    <property type="entry name" value="RabGAP-TBC"/>
    <property type="match status" value="1"/>
</dbReference>
<dbReference type="InterPro" id="IPR000195">
    <property type="entry name" value="Rab-GAP-TBC_dom"/>
</dbReference>
<dbReference type="Gene3D" id="1.10.8.270">
    <property type="entry name" value="putative rabgap domain of human tbc1 domain family member 14 like domains"/>
    <property type="match status" value="1"/>
</dbReference>
<dbReference type="InParanoid" id="A0A165IQK9"/>
<reference evidence="3 4" key="1">
    <citation type="journal article" date="2016" name="Fungal Biol.">
        <title>The genome of Xylona heveae provides a window into fungal endophytism.</title>
        <authorList>
            <person name="Gazis R."/>
            <person name="Kuo A."/>
            <person name="Riley R."/>
            <person name="LaButti K."/>
            <person name="Lipzen A."/>
            <person name="Lin J."/>
            <person name="Amirebrahimi M."/>
            <person name="Hesse C.N."/>
            <person name="Spatafora J.W."/>
            <person name="Henrissat B."/>
            <person name="Hainaut M."/>
            <person name="Grigoriev I.V."/>
            <person name="Hibbett D.S."/>
        </authorList>
    </citation>
    <scope>NUCLEOTIDE SEQUENCE [LARGE SCALE GENOMIC DNA]</scope>
    <source>
        <strain evidence="3 4">TC161</strain>
    </source>
</reference>
<dbReference type="SMART" id="SM00164">
    <property type="entry name" value="TBC"/>
    <property type="match status" value="1"/>
</dbReference>
<dbReference type="OMA" id="TAWYSFL"/>
<feature type="compositionally biased region" description="Low complexity" evidence="1">
    <location>
        <begin position="263"/>
        <end position="276"/>
    </location>
</feature>
<feature type="domain" description="Rab-GAP TBC" evidence="2">
    <location>
        <begin position="510"/>
        <end position="711"/>
    </location>
</feature>
<dbReference type="GO" id="GO:0031267">
    <property type="term" value="F:small GTPase binding"/>
    <property type="evidence" value="ECO:0007669"/>
    <property type="project" value="TreeGrafter"/>
</dbReference>
<feature type="region of interest" description="Disordered" evidence="1">
    <location>
        <begin position="1"/>
        <end position="20"/>
    </location>
</feature>
<dbReference type="GO" id="GO:0005096">
    <property type="term" value="F:GTPase activator activity"/>
    <property type="evidence" value="ECO:0007669"/>
    <property type="project" value="TreeGrafter"/>
</dbReference>
<feature type="compositionally biased region" description="Low complexity" evidence="1">
    <location>
        <begin position="99"/>
        <end position="108"/>
    </location>
</feature>
<dbReference type="Proteomes" id="UP000076632">
    <property type="component" value="Unassembled WGS sequence"/>
</dbReference>
<evidence type="ECO:0000256" key="1">
    <source>
        <dbReference type="SAM" id="MobiDB-lite"/>
    </source>
</evidence>
<feature type="compositionally biased region" description="Polar residues" evidence="1">
    <location>
        <begin position="373"/>
        <end position="390"/>
    </location>
</feature>
<organism evidence="3 4">
    <name type="scientific">Xylona heveae (strain CBS 132557 / TC161)</name>
    <dbReference type="NCBI Taxonomy" id="1328760"/>
    <lineage>
        <taxon>Eukaryota</taxon>
        <taxon>Fungi</taxon>
        <taxon>Dikarya</taxon>
        <taxon>Ascomycota</taxon>
        <taxon>Pezizomycotina</taxon>
        <taxon>Xylonomycetes</taxon>
        <taxon>Xylonales</taxon>
        <taxon>Xylonaceae</taxon>
        <taxon>Xylona</taxon>
    </lineage>
</organism>
<feature type="region of interest" description="Disordered" evidence="1">
    <location>
        <begin position="263"/>
        <end position="295"/>
    </location>
</feature>
<gene>
    <name evidence="3" type="ORF">L228DRAFT_236360</name>
</gene>
<protein>
    <submittedName>
        <fullName evidence="3">RabGAP/TBC</fullName>
    </submittedName>
</protein>
<feature type="compositionally biased region" description="Basic residues" evidence="1">
    <location>
        <begin position="363"/>
        <end position="372"/>
    </location>
</feature>
<dbReference type="PANTHER" id="PTHR47219:SF9">
    <property type="entry name" value="GTPASE ACTIVATING PROTEIN AND CENTROSOME-ASSOCIATED, ISOFORM B"/>
    <property type="match status" value="1"/>
</dbReference>
<feature type="region of interest" description="Disordered" evidence="1">
    <location>
        <begin position="359"/>
        <end position="399"/>
    </location>
</feature>
<dbReference type="FunFam" id="1.10.8.270:FF:000023">
    <property type="entry name" value="TBC domain-containing protein C1778.09"/>
    <property type="match status" value="1"/>
</dbReference>
<dbReference type="OrthoDB" id="294251at2759"/>
<evidence type="ECO:0000313" key="4">
    <source>
        <dbReference type="Proteomes" id="UP000076632"/>
    </source>
</evidence>
<evidence type="ECO:0000313" key="3">
    <source>
        <dbReference type="EMBL" id="KZF25240.1"/>
    </source>
</evidence>
<dbReference type="InterPro" id="IPR035969">
    <property type="entry name" value="Rab-GAP_TBC_sf"/>
</dbReference>
<dbReference type="PANTHER" id="PTHR47219">
    <property type="entry name" value="RAB GTPASE-ACTIVATING PROTEIN 1-LIKE"/>
    <property type="match status" value="1"/>
</dbReference>
<name>A0A165IQK9_XYLHT</name>
<sequence>MSKPLGPRRVSFGPRGDDSKFLKAIRYEETAAGEAPLHDSMSELRRPKTSPALRSVYSITRPEPPHDPRRDSGLAPSNSSRRFSAATDYEDAVSHLTKDPSSPIYDDSPPSPDRSTTRPKSRTYSQETYESATDADESQPGLRNVFEKITTNIPDGSLEDLSTPGRLEFSKRGSILIKGARPRTANAAMDRESQARRERARAGRSNLPQGRVLSADEEMLSQKVRSMYDHGGEAGVDWTIERMSCLGEEDSRNTMLSSKDRLANGSAADGASGSGSVRPVSINSTSQTGKRESMIQREPCELAGGIEDWENVHGEDVDRYGFILPKKAATDFSAKSEARSCPPEHPRPHRVSTSLQIASEAPRRKRTLRRKLSQPSAAQTLSPHTLSFNGRKSLDRSTRSATSLMSYRSYLSLGISRHSLRYAANRLPHNRNRRWLDEASDMLTLPPELAQLPDFDRAGDISPEMKKRERRREEKWRKMAHVVKGSPTGGKTVFEFDTNDPKLISRTWKGIPDRWRATAWHAFLTSSAKKMGKWEPDEDIIADYQRLLAQSSADDVQIDIDVPRTVSSHIMFRRRYRGGLIDEQNGRQRLLFRTLHALSLYYPEIGYVQGMASLAATLLCFYDEDMAFVMLVRMWRLRGLETLYRPGFDGLMLALAEFEKVWLSGSLVSQKLDELGIGSTAYGTRWYLTLFNYSIPFPAQLRVWDVFMLLGDPRQNPSSGSVAGGLDVLHATSAALIAGTRDILLDSDFENVMKVLTSWIPIKDEELLMKVAKAEWKKHRERRKP</sequence>
<dbReference type="FunFam" id="1.10.472.80:FF:000055">
    <property type="entry name" value="TBC domain-containing protein C1778.09"/>
    <property type="match status" value="1"/>
</dbReference>
<feature type="region of interest" description="Disordered" evidence="1">
    <location>
        <begin position="173"/>
        <end position="215"/>
    </location>
</feature>
<accession>A0A165IQK9</accession>
<dbReference type="STRING" id="1328760.A0A165IQK9"/>
<keyword evidence="4" id="KW-1185">Reference proteome</keyword>
<dbReference type="AlphaFoldDB" id="A0A165IQK9"/>
<feature type="compositionally biased region" description="Basic and acidic residues" evidence="1">
    <location>
        <begin position="63"/>
        <end position="72"/>
    </location>
</feature>
<feature type="compositionally biased region" description="Basic and acidic residues" evidence="1">
    <location>
        <begin position="36"/>
        <end position="46"/>
    </location>
</feature>
<proteinExistence type="predicted"/>
<feature type="region of interest" description="Disordered" evidence="1">
    <location>
        <begin position="30"/>
        <end position="141"/>
    </location>
</feature>
<dbReference type="GeneID" id="28895955"/>
<feature type="compositionally biased region" description="Basic and acidic residues" evidence="1">
    <location>
        <begin position="189"/>
        <end position="201"/>
    </location>
</feature>
<dbReference type="RefSeq" id="XP_018190795.1">
    <property type="nucleotide sequence ID" value="XM_018330818.1"/>
</dbReference>